<dbReference type="EMBL" id="SRSD01000012">
    <property type="protein sequence ID" value="KAA0888064.1"/>
    <property type="molecule type" value="Genomic_DNA"/>
</dbReference>
<evidence type="ECO:0000313" key="1">
    <source>
        <dbReference type="EMBL" id="KAA0888064.1"/>
    </source>
</evidence>
<accession>A0A5A9X5K2</accession>
<dbReference type="Proteomes" id="UP000324298">
    <property type="component" value="Unassembled WGS sequence"/>
</dbReference>
<sequence>MKYNDELKRSCGHFEKVVFTAFDETSFTETLARHAALPCHSCYLAEKRTDKTIRVAMSVSKKMDDGQRLIILSIAGSISAETALILEQLGFGVQKSENGKPATPLKRLRLFFDRDKACELFKHLRDTLPKEYKFINNLEKTWISDIAEKYNVPLKYLRIAAKRLSIPEQLEGRYIGIMCAIAELYADTEFISSSISGVAKQRRGKIIELCELNPLEKWYFSRCTNIPIGQKIPTYKQLYGEASGLFRGLELNAFRGIARRMRSKIGYARRKAAKTGRKTDTVNKHTI</sequence>
<gene>
    <name evidence="1" type="ORF">ET418_16830</name>
</gene>
<dbReference type="RefSeq" id="WP_149309608.1">
    <property type="nucleotide sequence ID" value="NZ_SRSD01000012.1"/>
</dbReference>
<organism evidence="1 2">
    <name type="scientific">Oryzomonas rubra</name>
    <dbReference type="NCBI Taxonomy" id="2509454"/>
    <lineage>
        <taxon>Bacteria</taxon>
        <taxon>Pseudomonadati</taxon>
        <taxon>Thermodesulfobacteriota</taxon>
        <taxon>Desulfuromonadia</taxon>
        <taxon>Geobacterales</taxon>
        <taxon>Geobacteraceae</taxon>
        <taxon>Oryzomonas</taxon>
    </lineage>
</organism>
<evidence type="ECO:0000313" key="2">
    <source>
        <dbReference type="Proteomes" id="UP000324298"/>
    </source>
</evidence>
<dbReference type="AlphaFoldDB" id="A0A5A9X5K2"/>
<proteinExistence type="predicted"/>
<name>A0A5A9X5K2_9BACT</name>
<reference evidence="1 2" key="1">
    <citation type="submission" date="2019-04" db="EMBL/GenBank/DDBJ databases">
        <title>Geobacter ruber sp. nov., ferric-reducing bacteria isolated from paddy soil.</title>
        <authorList>
            <person name="Xu Z."/>
            <person name="Masuda Y."/>
            <person name="Itoh H."/>
            <person name="Senoo K."/>
        </authorList>
    </citation>
    <scope>NUCLEOTIDE SEQUENCE [LARGE SCALE GENOMIC DNA]</scope>
    <source>
        <strain evidence="1 2">Red88</strain>
    </source>
</reference>
<keyword evidence="2" id="KW-1185">Reference proteome</keyword>
<protein>
    <submittedName>
        <fullName evidence="1">Uncharacterized protein</fullName>
    </submittedName>
</protein>
<comment type="caution">
    <text evidence="1">The sequence shown here is derived from an EMBL/GenBank/DDBJ whole genome shotgun (WGS) entry which is preliminary data.</text>
</comment>